<keyword evidence="2" id="KW-1185">Reference proteome</keyword>
<gene>
    <name evidence="1" type="ORF">GYMLUDRAFT_888276</name>
</gene>
<proteinExistence type="predicted"/>
<dbReference type="Proteomes" id="UP000053593">
    <property type="component" value="Unassembled WGS sequence"/>
</dbReference>
<sequence length="62" mass="7194">MLPLARNLRPNIQIFMAVISDSNERVQLGGTYEQRWVDTMSIGDVFLSRIVPRRLNIYGEEN</sequence>
<name>A0A0D0AWX3_9AGAR</name>
<accession>A0A0D0AWX3</accession>
<reference evidence="1 2" key="1">
    <citation type="submission" date="2014-04" db="EMBL/GenBank/DDBJ databases">
        <title>Evolutionary Origins and Diversification of the Mycorrhizal Mutualists.</title>
        <authorList>
            <consortium name="DOE Joint Genome Institute"/>
            <consortium name="Mycorrhizal Genomics Consortium"/>
            <person name="Kohler A."/>
            <person name="Kuo A."/>
            <person name="Nagy L.G."/>
            <person name="Floudas D."/>
            <person name="Copeland A."/>
            <person name="Barry K.W."/>
            <person name="Cichocki N."/>
            <person name="Veneault-Fourrey C."/>
            <person name="LaButti K."/>
            <person name="Lindquist E.A."/>
            <person name="Lipzen A."/>
            <person name="Lundell T."/>
            <person name="Morin E."/>
            <person name="Murat C."/>
            <person name="Riley R."/>
            <person name="Ohm R."/>
            <person name="Sun H."/>
            <person name="Tunlid A."/>
            <person name="Henrissat B."/>
            <person name="Grigoriev I.V."/>
            <person name="Hibbett D.S."/>
            <person name="Martin F."/>
        </authorList>
    </citation>
    <scope>NUCLEOTIDE SEQUENCE [LARGE SCALE GENOMIC DNA]</scope>
    <source>
        <strain evidence="1 2">FD-317 M1</strain>
    </source>
</reference>
<evidence type="ECO:0000313" key="1">
    <source>
        <dbReference type="EMBL" id="KIK55040.1"/>
    </source>
</evidence>
<dbReference type="EMBL" id="KN834810">
    <property type="protein sequence ID" value="KIK55040.1"/>
    <property type="molecule type" value="Genomic_DNA"/>
</dbReference>
<dbReference type="AlphaFoldDB" id="A0A0D0AWX3"/>
<evidence type="ECO:0000313" key="2">
    <source>
        <dbReference type="Proteomes" id="UP000053593"/>
    </source>
</evidence>
<protein>
    <submittedName>
        <fullName evidence="1">Uncharacterized protein</fullName>
    </submittedName>
</protein>
<dbReference type="HOGENOM" id="CLU_2892010_0_0_1"/>
<organism evidence="1 2">
    <name type="scientific">Collybiopsis luxurians FD-317 M1</name>
    <dbReference type="NCBI Taxonomy" id="944289"/>
    <lineage>
        <taxon>Eukaryota</taxon>
        <taxon>Fungi</taxon>
        <taxon>Dikarya</taxon>
        <taxon>Basidiomycota</taxon>
        <taxon>Agaricomycotina</taxon>
        <taxon>Agaricomycetes</taxon>
        <taxon>Agaricomycetidae</taxon>
        <taxon>Agaricales</taxon>
        <taxon>Marasmiineae</taxon>
        <taxon>Omphalotaceae</taxon>
        <taxon>Collybiopsis</taxon>
        <taxon>Collybiopsis luxurians</taxon>
    </lineage>
</organism>